<accession>A0A2S7YF95</accession>
<dbReference type="Proteomes" id="UP000237441">
    <property type="component" value="Unassembled WGS sequence"/>
</dbReference>
<dbReference type="SUPFAM" id="SSF51430">
    <property type="entry name" value="NAD(P)-linked oxidoreductase"/>
    <property type="match status" value="1"/>
</dbReference>
<dbReference type="Pfam" id="PF00248">
    <property type="entry name" value="Aldo_ket_red"/>
    <property type="match status" value="1"/>
</dbReference>
<comment type="caution">
    <text evidence="3">The sequence shown here is derived from an EMBL/GenBank/DDBJ whole genome shotgun (WGS) entry which is preliminary data.</text>
</comment>
<gene>
    <name evidence="3" type="ORF">BB8028_0005g03610</name>
</gene>
<evidence type="ECO:0000256" key="1">
    <source>
        <dbReference type="ARBA" id="ARBA00023002"/>
    </source>
</evidence>
<dbReference type="InterPro" id="IPR050523">
    <property type="entry name" value="AKR_Detox_Biosynth"/>
</dbReference>
<keyword evidence="1" id="KW-0560">Oxidoreductase</keyword>
<dbReference type="OrthoDB" id="2310150at2759"/>
<name>A0A2S7YF95_BEABA</name>
<dbReference type="Gene3D" id="3.20.20.100">
    <property type="entry name" value="NADP-dependent oxidoreductase domain"/>
    <property type="match status" value="1"/>
</dbReference>
<protein>
    <recommendedName>
        <fullName evidence="2">NADP-dependent oxidoreductase domain-containing protein</fullName>
    </recommendedName>
</protein>
<dbReference type="GO" id="GO:0016491">
    <property type="term" value="F:oxidoreductase activity"/>
    <property type="evidence" value="ECO:0007669"/>
    <property type="project" value="UniProtKB-KW"/>
</dbReference>
<dbReference type="InterPro" id="IPR036812">
    <property type="entry name" value="NAD(P)_OxRdtase_dom_sf"/>
</dbReference>
<sequence>MGLQQSSWRLHHLRPHHSEKVSMVRRPVATVFGGTRIGNRELFKPETNLESFLTILRVHNITTIDTAQAYGNSEAALGQVCAGERFTLDTKWSPSSWTGTTPWATKDRVIETAEASVQKLGAAAGIFYLHQMDRLTPFPETLAAVNEVYQRGHFRRFGLSGFPPKDIEAVYNHCVERGYPLPAVYQGSYNPLSRDKETALIPTLRRLGMAFYAFGPSAGGFLGKTVAQAEQMKSNMDSVSATCKPYLRHSKYLEALARWNALAEIEGLSAAEMAYRWMAHHSALEGEKGDALIIGASSPEQLEESLAGIERGPLSDEACAGIQQIWVSVAGAA</sequence>
<proteinExistence type="predicted"/>
<reference evidence="3 4" key="1">
    <citation type="submission" date="2016-07" db="EMBL/GenBank/DDBJ databases">
        <title>Comparative genomics of the entomopathogenic fungus Beauveria bassiana.</title>
        <authorList>
            <person name="Valero Jimenez C.A."/>
            <person name="Zwaan B.J."/>
            <person name="Van Kan J.A."/>
            <person name="Takken W."/>
            <person name="Debets A.J."/>
            <person name="Schoustra S.E."/>
            <person name="Koenraadt C.J."/>
        </authorList>
    </citation>
    <scope>NUCLEOTIDE SEQUENCE [LARGE SCALE GENOMIC DNA]</scope>
    <source>
        <strain evidence="3 4">ARSEF 8028</strain>
    </source>
</reference>
<organism evidence="3 4">
    <name type="scientific">Beauveria bassiana</name>
    <name type="common">White muscardine disease fungus</name>
    <name type="synonym">Tritirachium shiotae</name>
    <dbReference type="NCBI Taxonomy" id="176275"/>
    <lineage>
        <taxon>Eukaryota</taxon>
        <taxon>Fungi</taxon>
        <taxon>Dikarya</taxon>
        <taxon>Ascomycota</taxon>
        <taxon>Pezizomycotina</taxon>
        <taxon>Sordariomycetes</taxon>
        <taxon>Hypocreomycetidae</taxon>
        <taxon>Hypocreales</taxon>
        <taxon>Cordycipitaceae</taxon>
        <taxon>Beauveria</taxon>
    </lineage>
</organism>
<feature type="domain" description="NADP-dependent oxidoreductase" evidence="2">
    <location>
        <begin position="31"/>
        <end position="326"/>
    </location>
</feature>
<dbReference type="PANTHER" id="PTHR43364:SF4">
    <property type="entry name" value="NAD(P)-LINKED OXIDOREDUCTASE SUPERFAMILY PROTEIN"/>
    <property type="match status" value="1"/>
</dbReference>
<dbReference type="EMBL" id="JRHA01000005">
    <property type="protein sequence ID" value="PQK14838.1"/>
    <property type="molecule type" value="Genomic_DNA"/>
</dbReference>
<dbReference type="PANTHER" id="PTHR43364">
    <property type="entry name" value="NADH-SPECIFIC METHYLGLYOXAL REDUCTASE-RELATED"/>
    <property type="match status" value="1"/>
</dbReference>
<evidence type="ECO:0000259" key="2">
    <source>
        <dbReference type="Pfam" id="PF00248"/>
    </source>
</evidence>
<evidence type="ECO:0000313" key="3">
    <source>
        <dbReference type="EMBL" id="PQK14838.1"/>
    </source>
</evidence>
<dbReference type="AlphaFoldDB" id="A0A2S7YF95"/>
<evidence type="ECO:0000313" key="4">
    <source>
        <dbReference type="Proteomes" id="UP000237441"/>
    </source>
</evidence>
<dbReference type="InterPro" id="IPR023210">
    <property type="entry name" value="NADP_OxRdtase_dom"/>
</dbReference>